<comment type="caution">
    <text evidence="2">The sequence shown here is derived from an EMBL/GenBank/DDBJ whole genome shotgun (WGS) entry which is preliminary data.</text>
</comment>
<evidence type="ECO:0000313" key="3">
    <source>
        <dbReference type="Proteomes" id="UP001595699"/>
    </source>
</evidence>
<reference evidence="3" key="1">
    <citation type="journal article" date="2019" name="Int. J. Syst. Evol. Microbiol.">
        <title>The Global Catalogue of Microorganisms (GCM) 10K type strain sequencing project: providing services to taxonomists for standard genome sequencing and annotation.</title>
        <authorList>
            <consortium name="The Broad Institute Genomics Platform"/>
            <consortium name="The Broad Institute Genome Sequencing Center for Infectious Disease"/>
            <person name="Wu L."/>
            <person name="Ma J."/>
        </authorList>
    </citation>
    <scope>NUCLEOTIDE SEQUENCE [LARGE SCALE GENOMIC DNA]</scope>
    <source>
        <strain evidence="3">CGMCC 4.7241</strain>
    </source>
</reference>
<evidence type="ECO:0000313" key="2">
    <source>
        <dbReference type="EMBL" id="MFC3762388.1"/>
    </source>
</evidence>
<accession>A0ABV7YB67</accession>
<dbReference type="InterPro" id="IPR007393">
    <property type="entry name" value="YlxR_dom"/>
</dbReference>
<dbReference type="InterPro" id="IPR037465">
    <property type="entry name" value="YlxR"/>
</dbReference>
<dbReference type="EMBL" id="JBHRZH010000015">
    <property type="protein sequence ID" value="MFC3762388.1"/>
    <property type="molecule type" value="Genomic_DNA"/>
</dbReference>
<dbReference type="PANTHER" id="PTHR34215">
    <property type="entry name" value="BLL0784 PROTEIN"/>
    <property type="match status" value="1"/>
</dbReference>
<proteinExistence type="predicted"/>
<dbReference type="Gene3D" id="3.30.1230.10">
    <property type="entry name" value="YlxR-like"/>
    <property type="match status" value="1"/>
</dbReference>
<gene>
    <name evidence="2" type="ORF">ACFOUW_16220</name>
</gene>
<organism evidence="2 3">
    <name type="scientific">Tenggerimyces flavus</name>
    <dbReference type="NCBI Taxonomy" id="1708749"/>
    <lineage>
        <taxon>Bacteria</taxon>
        <taxon>Bacillati</taxon>
        <taxon>Actinomycetota</taxon>
        <taxon>Actinomycetes</taxon>
        <taxon>Propionibacteriales</taxon>
        <taxon>Nocardioidaceae</taxon>
        <taxon>Tenggerimyces</taxon>
    </lineage>
</organism>
<dbReference type="RefSeq" id="WP_307782743.1">
    <property type="nucleotide sequence ID" value="NZ_JAFBCM010000001.1"/>
</dbReference>
<dbReference type="Pfam" id="PF04296">
    <property type="entry name" value="YlxR"/>
    <property type="match status" value="1"/>
</dbReference>
<protein>
    <submittedName>
        <fullName evidence="2">YlxR family protein</fullName>
    </submittedName>
</protein>
<keyword evidence="3" id="KW-1185">Reference proteome</keyword>
<dbReference type="PANTHER" id="PTHR34215:SF1">
    <property type="entry name" value="YLXR DOMAIN-CONTAINING PROTEIN"/>
    <property type="match status" value="1"/>
</dbReference>
<name>A0ABV7YB67_9ACTN</name>
<dbReference type="Proteomes" id="UP001595699">
    <property type="component" value="Unassembled WGS sequence"/>
</dbReference>
<dbReference type="InterPro" id="IPR035931">
    <property type="entry name" value="YlxR-like_sf"/>
</dbReference>
<feature type="domain" description="YlxR" evidence="1">
    <location>
        <begin position="2"/>
        <end position="73"/>
    </location>
</feature>
<evidence type="ECO:0000259" key="1">
    <source>
        <dbReference type="Pfam" id="PF04296"/>
    </source>
</evidence>
<dbReference type="SUPFAM" id="SSF64376">
    <property type="entry name" value="YlxR-like"/>
    <property type="match status" value="1"/>
</dbReference>
<sequence length="97" mass="10495">MRTCVGCRERVAKHDLLRVVLVQDKSATLAPDPQGRAPGRGAHLHPTRACLDLAERRRAFTRALRANGPVDLDALRRYVEAVSASSTTEKESGSSGS</sequence>